<dbReference type="InterPro" id="IPR029044">
    <property type="entry name" value="Nucleotide-diphossugar_trans"/>
</dbReference>
<dbReference type="EMBL" id="AP008230">
    <property type="protein sequence ID" value="BAE85108.1"/>
    <property type="molecule type" value="Genomic_DNA"/>
</dbReference>
<keyword evidence="3" id="KW-1185">Reference proteome</keyword>
<evidence type="ECO:0000313" key="3">
    <source>
        <dbReference type="Proteomes" id="UP000001946"/>
    </source>
</evidence>
<evidence type="ECO:0000259" key="1">
    <source>
        <dbReference type="Pfam" id="PF00535"/>
    </source>
</evidence>
<dbReference type="KEGG" id="dsy:DSY3319"/>
<dbReference type="PANTHER" id="PTHR22916:SF3">
    <property type="entry name" value="UDP-GLCNAC:BETAGAL BETA-1,3-N-ACETYLGLUCOSAMINYLTRANSFERASE-LIKE PROTEIN 1"/>
    <property type="match status" value="1"/>
</dbReference>
<proteinExistence type="predicted"/>
<dbReference type="STRING" id="138119.DSY3319"/>
<dbReference type="Pfam" id="PF00535">
    <property type="entry name" value="Glycos_transf_2"/>
    <property type="match status" value="1"/>
</dbReference>
<name>Q24S84_DESHY</name>
<dbReference type="eggNOG" id="COG1216">
    <property type="taxonomic scope" value="Bacteria"/>
</dbReference>
<dbReference type="InterPro" id="IPR001173">
    <property type="entry name" value="Glyco_trans_2-like"/>
</dbReference>
<accession>Q24S84</accession>
<sequence length="318" mass="36908">MKILISVIVLSYKSSTLYETLDSVLEQDYDNIQLIVYDDATPGLVAETIEAYISGKGTSNIKEVIVICNSVNQGTVRSLNRAISRAEGEIIFTLAGDDCFADSTVLSGWTKAFKESSAEIMTAYCEEYDVTMTQYIGKRPCLKQAEFLKTRSARELFELNLQEYFVPGCCIARTKKFIEKFGLHDERFRLIEDAPMVLKIWSMNETIGFWDRVAVKHRIGGVSTPVNINNAYENDLRNIFELIIKPNSNNLRRDKKRYFKYIMRHKRARKYEYYCKKYQNKKILLLLLGIWFYSKYPVTTLRSFLKESGIIQKRLFPL</sequence>
<organism evidence="2 3">
    <name type="scientific">Desulfitobacterium hafniense (strain Y51)</name>
    <dbReference type="NCBI Taxonomy" id="138119"/>
    <lineage>
        <taxon>Bacteria</taxon>
        <taxon>Bacillati</taxon>
        <taxon>Bacillota</taxon>
        <taxon>Clostridia</taxon>
        <taxon>Eubacteriales</taxon>
        <taxon>Desulfitobacteriaceae</taxon>
        <taxon>Desulfitobacterium</taxon>
    </lineage>
</organism>
<dbReference type="Proteomes" id="UP000001946">
    <property type="component" value="Chromosome"/>
</dbReference>
<dbReference type="Gene3D" id="3.90.550.10">
    <property type="entry name" value="Spore Coat Polysaccharide Biosynthesis Protein SpsA, Chain A"/>
    <property type="match status" value="1"/>
</dbReference>
<protein>
    <recommendedName>
        <fullName evidence="1">Glycosyltransferase 2-like domain-containing protein</fullName>
    </recommendedName>
</protein>
<gene>
    <name evidence="2" type="ordered locus">DSY3319</name>
</gene>
<evidence type="ECO:0000313" key="2">
    <source>
        <dbReference type="EMBL" id="BAE85108.1"/>
    </source>
</evidence>
<dbReference type="HOGENOM" id="CLU_079300_0_0_9"/>
<dbReference type="AlphaFoldDB" id="Q24S84"/>
<dbReference type="PANTHER" id="PTHR22916">
    <property type="entry name" value="GLYCOSYLTRANSFERASE"/>
    <property type="match status" value="1"/>
</dbReference>
<dbReference type="GO" id="GO:0016758">
    <property type="term" value="F:hexosyltransferase activity"/>
    <property type="evidence" value="ECO:0007669"/>
    <property type="project" value="UniProtKB-ARBA"/>
</dbReference>
<dbReference type="SUPFAM" id="SSF53448">
    <property type="entry name" value="Nucleotide-diphospho-sugar transferases"/>
    <property type="match status" value="1"/>
</dbReference>
<feature type="domain" description="Glycosyltransferase 2-like" evidence="1">
    <location>
        <begin position="6"/>
        <end position="180"/>
    </location>
</feature>
<dbReference type="RefSeq" id="WP_011461016.1">
    <property type="nucleotide sequence ID" value="NC_007907.1"/>
</dbReference>
<reference evidence="2 3" key="1">
    <citation type="journal article" date="2006" name="J. Bacteriol.">
        <title>Complete genome sequence of the dehalorespiring bacterium Desulfitobacterium hafniense Y51 and comparison with Dehalococcoides ethenogenes 195.</title>
        <authorList>
            <person name="Nonaka H."/>
            <person name="Keresztes G."/>
            <person name="Shinoda Y."/>
            <person name="Ikenaga Y."/>
            <person name="Abe M."/>
            <person name="Naito K."/>
            <person name="Inatomi K."/>
            <person name="Furukawa K."/>
            <person name="Inui M."/>
            <person name="Yukawa H."/>
        </authorList>
    </citation>
    <scope>NUCLEOTIDE SEQUENCE [LARGE SCALE GENOMIC DNA]</scope>
    <source>
        <strain evidence="2 3">Y51</strain>
    </source>
</reference>
<dbReference type="CAZy" id="GT2">
    <property type="family name" value="Glycosyltransferase Family 2"/>
</dbReference>